<protein>
    <submittedName>
        <fullName evidence="1">Uncharacterized protein</fullName>
    </submittedName>
</protein>
<reference evidence="1 2" key="1">
    <citation type="submission" date="2021-04" db="EMBL/GenBank/DDBJ databases">
        <title>Mariniflexile gromovii gen. nov., sp. nov., a gliding bacterium isolated from the sea urchin Strongylocentrotus intermedius.</title>
        <authorList>
            <person name="Ko S."/>
            <person name="Le V."/>
            <person name="Ahn C.-Y."/>
            <person name="Oh H.-M."/>
        </authorList>
    </citation>
    <scope>NUCLEOTIDE SEQUENCE [LARGE SCALE GENOMIC DNA]</scope>
    <source>
        <strain evidence="1 2">KCTC 12570</strain>
    </source>
</reference>
<proteinExistence type="predicted"/>
<name>A0ABS4BSL2_9FLAO</name>
<comment type="caution">
    <text evidence="1">The sequence shown here is derived from an EMBL/GenBank/DDBJ whole genome shotgun (WGS) entry which is preliminary data.</text>
</comment>
<evidence type="ECO:0000313" key="1">
    <source>
        <dbReference type="EMBL" id="MBP0903575.1"/>
    </source>
</evidence>
<evidence type="ECO:0000313" key="2">
    <source>
        <dbReference type="Proteomes" id="UP000670776"/>
    </source>
</evidence>
<keyword evidence="2" id="KW-1185">Reference proteome</keyword>
<dbReference type="RefSeq" id="WP_209653947.1">
    <property type="nucleotide sequence ID" value="NZ_JAGJCB010000005.1"/>
</dbReference>
<organism evidence="1 2">
    <name type="scientific">Mariniflexile gromovii</name>
    <dbReference type="NCBI Taxonomy" id="362523"/>
    <lineage>
        <taxon>Bacteria</taxon>
        <taxon>Pseudomonadati</taxon>
        <taxon>Bacteroidota</taxon>
        <taxon>Flavobacteriia</taxon>
        <taxon>Flavobacteriales</taxon>
        <taxon>Flavobacteriaceae</taxon>
        <taxon>Mariniflexile</taxon>
    </lineage>
</organism>
<gene>
    <name evidence="1" type="ORF">J8H85_07025</name>
</gene>
<accession>A0ABS4BSL2</accession>
<sequence>MREKEEKKKFFVDFIRFINVIEFPNENDNPKRIHLLSLEEQKAMSGVYYLQDYQGEGFSLIIEDVDDDTVNLKIHEPYTDDFFEKDNIVVRKGILDKYKKSDRSNTYLSIGVMEYNNGDIKIRPNKNLQVPLKSISFYEKGEKA</sequence>
<dbReference type="EMBL" id="JAGJCB010000005">
    <property type="protein sequence ID" value="MBP0903575.1"/>
    <property type="molecule type" value="Genomic_DNA"/>
</dbReference>
<dbReference type="Proteomes" id="UP000670776">
    <property type="component" value="Unassembled WGS sequence"/>
</dbReference>